<evidence type="ECO:0000313" key="2">
    <source>
        <dbReference type="Proteomes" id="UP001162483"/>
    </source>
</evidence>
<proteinExistence type="predicted"/>
<dbReference type="InterPro" id="IPR013320">
    <property type="entry name" value="ConA-like_dom_sf"/>
</dbReference>
<evidence type="ECO:0000313" key="1">
    <source>
        <dbReference type="EMBL" id="CAI9535058.1"/>
    </source>
</evidence>
<organism evidence="1 2">
    <name type="scientific">Staurois parvus</name>
    <dbReference type="NCBI Taxonomy" id="386267"/>
    <lineage>
        <taxon>Eukaryota</taxon>
        <taxon>Metazoa</taxon>
        <taxon>Chordata</taxon>
        <taxon>Craniata</taxon>
        <taxon>Vertebrata</taxon>
        <taxon>Euteleostomi</taxon>
        <taxon>Amphibia</taxon>
        <taxon>Batrachia</taxon>
        <taxon>Anura</taxon>
        <taxon>Neobatrachia</taxon>
        <taxon>Ranoidea</taxon>
        <taxon>Ranidae</taxon>
        <taxon>Staurois</taxon>
    </lineage>
</organism>
<protein>
    <submittedName>
        <fullName evidence="1">Uncharacterized protein</fullName>
    </submittedName>
</protein>
<accession>A0ABN9AMP7</accession>
<dbReference type="Proteomes" id="UP001162483">
    <property type="component" value="Unassembled WGS sequence"/>
</dbReference>
<gene>
    <name evidence="1" type="ORF">SPARVUS_LOCUS786732</name>
</gene>
<keyword evidence="2" id="KW-1185">Reference proteome</keyword>
<sequence length="53" mass="5906">MNGIWGTEQRQSYFPFKEGSNTTVSLHWGGGGKNVGWGREASLFILDKQGVIY</sequence>
<dbReference type="EMBL" id="CATNWA010000239">
    <property type="protein sequence ID" value="CAI9535058.1"/>
    <property type="molecule type" value="Genomic_DNA"/>
</dbReference>
<reference evidence="1" key="1">
    <citation type="submission" date="2023-05" db="EMBL/GenBank/DDBJ databases">
        <authorList>
            <person name="Stuckert A."/>
        </authorList>
    </citation>
    <scope>NUCLEOTIDE SEQUENCE</scope>
</reference>
<name>A0ABN9AMP7_9NEOB</name>
<dbReference type="SUPFAM" id="SSF49899">
    <property type="entry name" value="Concanavalin A-like lectins/glucanases"/>
    <property type="match status" value="1"/>
</dbReference>
<comment type="caution">
    <text evidence="1">The sequence shown here is derived from an EMBL/GenBank/DDBJ whole genome shotgun (WGS) entry which is preliminary data.</text>
</comment>